<reference evidence="5" key="2">
    <citation type="journal article" date="2019" name="Int. J. Syst. Evol. Microbiol.">
        <title>The Global Catalogue of Microorganisms (GCM) 10K type strain sequencing project: providing services to taxonomists for standard genome sequencing and annotation.</title>
        <authorList>
            <consortium name="The Broad Institute Genomics Platform"/>
            <consortium name="The Broad Institute Genome Sequencing Center for Infectious Disease"/>
            <person name="Wu L."/>
            <person name="Ma J."/>
        </authorList>
    </citation>
    <scope>NUCLEOTIDE SEQUENCE [LARGE SCALE GENOMIC DNA]</scope>
    <source>
        <strain evidence="5">NBRC 107710</strain>
    </source>
</reference>
<proteinExistence type="predicted"/>
<evidence type="ECO:0000313" key="3">
    <source>
        <dbReference type="EMBL" id="MBB3902699.1"/>
    </source>
</evidence>
<dbReference type="AlphaFoldDB" id="A0A7W6AK92"/>
<evidence type="ECO:0000313" key="4">
    <source>
        <dbReference type="Proteomes" id="UP000517759"/>
    </source>
</evidence>
<evidence type="ECO:0000313" key="2">
    <source>
        <dbReference type="EMBL" id="GLS42544.1"/>
    </source>
</evidence>
<protein>
    <recommendedName>
        <fullName evidence="6">Porin</fullName>
    </recommendedName>
</protein>
<reference evidence="2" key="4">
    <citation type="submission" date="2023-01" db="EMBL/GenBank/DDBJ databases">
        <title>Draft genome sequence of Methylobacterium brachythecii strain NBRC 107710.</title>
        <authorList>
            <person name="Sun Q."/>
            <person name="Mori K."/>
        </authorList>
    </citation>
    <scope>NUCLEOTIDE SEQUENCE</scope>
    <source>
        <strain evidence="2">NBRC 107710</strain>
    </source>
</reference>
<name>A0A7W6AK92_9HYPH</name>
<reference evidence="2" key="1">
    <citation type="journal article" date="2014" name="Int. J. Syst. Evol. Microbiol.">
        <title>Complete genome of a new Firmicutes species belonging to the dominant human colonic microbiota ('Ruminococcus bicirculans') reveals two chromosomes and a selective capacity to utilize plant glucans.</title>
        <authorList>
            <consortium name="NISC Comparative Sequencing Program"/>
            <person name="Wegmann U."/>
            <person name="Louis P."/>
            <person name="Goesmann A."/>
            <person name="Henrissat B."/>
            <person name="Duncan S.H."/>
            <person name="Flint H.J."/>
        </authorList>
    </citation>
    <scope>NUCLEOTIDE SEQUENCE</scope>
    <source>
        <strain evidence="2">NBRC 107710</strain>
    </source>
</reference>
<sequence>MNKSLKVTVAALVLAGTVSIPMAQAATSKRELARTEAPAKAETCRPKWPYIVLTCVA</sequence>
<feature type="chain" id="PRO_5030996461" description="Porin" evidence="1">
    <location>
        <begin position="26"/>
        <end position="57"/>
    </location>
</feature>
<dbReference type="RefSeq" id="WP_183504837.1">
    <property type="nucleotide sequence ID" value="NZ_BSPG01000001.1"/>
</dbReference>
<evidence type="ECO:0008006" key="6">
    <source>
        <dbReference type="Google" id="ProtNLM"/>
    </source>
</evidence>
<keyword evidence="5" id="KW-1185">Reference proteome</keyword>
<dbReference type="EMBL" id="BSPG01000001">
    <property type="protein sequence ID" value="GLS42544.1"/>
    <property type="molecule type" value="Genomic_DNA"/>
</dbReference>
<dbReference type="Proteomes" id="UP001156881">
    <property type="component" value="Unassembled WGS sequence"/>
</dbReference>
<feature type="signal peptide" evidence="1">
    <location>
        <begin position="1"/>
        <end position="25"/>
    </location>
</feature>
<reference evidence="3 4" key="3">
    <citation type="submission" date="2020-08" db="EMBL/GenBank/DDBJ databases">
        <title>Genomic Encyclopedia of Type Strains, Phase IV (KMG-IV): sequencing the most valuable type-strain genomes for metagenomic binning, comparative biology and taxonomic classification.</title>
        <authorList>
            <person name="Goeker M."/>
        </authorList>
    </citation>
    <scope>NUCLEOTIDE SEQUENCE [LARGE SCALE GENOMIC DNA]</scope>
    <source>
        <strain evidence="3 4">DSM 24105</strain>
    </source>
</reference>
<comment type="caution">
    <text evidence="3">The sequence shown here is derived from an EMBL/GenBank/DDBJ whole genome shotgun (WGS) entry which is preliminary data.</text>
</comment>
<evidence type="ECO:0000256" key="1">
    <source>
        <dbReference type="SAM" id="SignalP"/>
    </source>
</evidence>
<dbReference type="EMBL" id="JACIDN010000003">
    <property type="protein sequence ID" value="MBB3902699.1"/>
    <property type="molecule type" value="Genomic_DNA"/>
</dbReference>
<evidence type="ECO:0000313" key="5">
    <source>
        <dbReference type="Proteomes" id="UP001156881"/>
    </source>
</evidence>
<organism evidence="3 4">
    <name type="scientific">Methylobacterium brachythecii</name>
    <dbReference type="NCBI Taxonomy" id="1176177"/>
    <lineage>
        <taxon>Bacteria</taxon>
        <taxon>Pseudomonadati</taxon>
        <taxon>Pseudomonadota</taxon>
        <taxon>Alphaproteobacteria</taxon>
        <taxon>Hyphomicrobiales</taxon>
        <taxon>Methylobacteriaceae</taxon>
        <taxon>Methylobacterium</taxon>
    </lineage>
</organism>
<accession>A0A7W6AK92</accession>
<gene>
    <name evidence="2" type="ORF">GCM10007884_05290</name>
    <name evidence="3" type="ORF">GGR33_002194</name>
</gene>
<keyword evidence="1" id="KW-0732">Signal</keyword>
<dbReference type="Proteomes" id="UP000517759">
    <property type="component" value="Unassembled WGS sequence"/>
</dbReference>